<dbReference type="InterPro" id="IPR036397">
    <property type="entry name" value="RNaseH_sf"/>
</dbReference>
<dbReference type="RefSeq" id="WP_201376219.1">
    <property type="nucleotide sequence ID" value="NZ_BNJG01000004.1"/>
</dbReference>
<dbReference type="Gene3D" id="3.30.420.10">
    <property type="entry name" value="Ribonuclease H-like superfamily/Ribonuclease H"/>
    <property type="match status" value="1"/>
</dbReference>
<sequence>MDLRRATGKQELALIIEGSATTTVFEEYVERILAPGLAAGQLVIMDNLAAHKSTKVQELIAARGSQVLFSPSYSRNISDSGLEHLDA</sequence>
<name>A0ABQ3V533_9CHLR</name>
<comment type="caution">
    <text evidence="2">The sequence shown here is derived from an EMBL/GenBank/DDBJ whole genome shotgun (WGS) entry which is preliminary data.</text>
</comment>
<feature type="domain" description="Tc1-like transposase DDE" evidence="1">
    <location>
        <begin position="9"/>
        <end position="76"/>
    </location>
</feature>
<evidence type="ECO:0000313" key="2">
    <source>
        <dbReference type="EMBL" id="GHO60033.1"/>
    </source>
</evidence>
<evidence type="ECO:0000259" key="1">
    <source>
        <dbReference type="Pfam" id="PF13358"/>
    </source>
</evidence>
<dbReference type="Pfam" id="PF13358">
    <property type="entry name" value="DDE_3"/>
    <property type="match status" value="1"/>
</dbReference>
<proteinExistence type="predicted"/>
<evidence type="ECO:0000313" key="3">
    <source>
        <dbReference type="Proteomes" id="UP000654345"/>
    </source>
</evidence>
<keyword evidence="3" id="KW-1185">Reference proteome</keyword>
<reference evidence="2 3" key="1">
    <citation type="journal article" date="2021" name="Int. J. Syst. Evol. Microbiol.">
        <title>Reticulibacter mediterranei gen. nov., sp. nov., within the new family Reticulibacteraceae fam. nov., and Ktedonospora formicarum gen. nov., sp. nov., Ktedonobacter robiniae sp. nov., Dictyobacter formicarum sp. nov. and Dictyobacter arantiisoli sp. nov., belonging to the class Ktedonobacteria.</title>
        <authorList>
            <person name="Yabe S."/>
            <person name="Zheng Y."/>
            <person name="Wang C.M."/>
            <person name="Sakai Y."/>
            <person name="Abe K."/>
            <person name="Yokota A."/>
            <person name="Donadio S."/>
            <person name="Cavaletti L."/>
            <person name="Monciardini P."/>
        </authorList>
    </citation>
    <scope>NUCLEOTIDE SEQUENCE [LARGE SCALE GENOMIC DNA]</scope>
    <source>
        <strain evidence="2 3">SOSP1-30</strain>
    </source>
</reference>
<accession>A0ABQ3V533</accession>
<protein>
    <recommendedName>
        <fullName evidence="1">Tc1-like transposase DDE domain-containing protein</fullName>
    </recommendedName>
</protein>
<dbReference type="EMBL" id="BNJG01000004">
    <property type="protein sequence ID" value="GHO60033.1"/>
    <property type="molecule type" value="Genomic_DNA"/>
</dbReference>
<dbReference type="InterPro" id="IPR038717">
    <property type="entry name" value="Tc1-like_DDE_dom"/>
</dbReference>
<organism evidence="2 3">
    <name type="scientific">Ktedonobacter robiniae</name>
    <dbReference type="NCBI Taxonomy" id="2778365"/>
    <lineage>
        <taxon>Bacteria</taxon>
        <taxon>Bacillati</taxon>
        <taxon>Chloroflexota</taxon>
        <taxon>Ktedonobacteria</taxon>
        <taxon>Ktedonobacterales</taxon>
        <taxon>Ktedonobacteraceae</taxon>
        <taxon>Ktedonobacter</taxon>
    </lineage>
</organism>
<gene>
    <name evidence="2" type="ORF">KSB_85080</name>
</gene>
<dbReference type="Proteomes" id="UP000654345">
    <property type="component" value="Unassembled WGS sequence"/>
</dbReference>